<dbReference type="InterPro" id="IPR036942">
    <property type="entry name" value="Beta-barrel_TonB_sf"/>
</dbReference>
<keyword evidence="5 9" id="KW-0798">TonB box</keyword>
<dbReference type="InterPro" id="IPR008969">
    <property type="entry name" value="CarboxyPept-like_regulatory"/>
</dbReference>
<keyword evidence="3 8" id="KW-1134">Transmembrane beta strand</keyword>
<evidence type="ECO:0000256" key="3">
    <source>
        <dbReference type="ARBA" id="ARBA00022452"/>
    </source>
</evidence>
<reference evidence="13" key="1">
    <citation type="journal article" date="2019" name="Int. J. Syst. Evol. Microbiol.">
        <title>The Global Catalogue of Microorganisms (GCM) 10K type strain sequencing project: providing services to taxonomists for standard genome sequencing and annotation.</title>
        <authorList>
            <consortium name="The Broad Institute Genomics Platform"/>
            <consortium name="The Broad Institute Genome Sequencing Center for Infectious Disease"/>
            <person name="Wu L."/>
            <person name="Ma J."/>
        </authorList>
    </citation>
    <scope>NUCLEOTIDE SEQUENCE [LARGE SCALE GENOMIC DNA]</scope>
    <source>
        <strain evidence="13">JCM 17338</strain>
    </source>
</reference>
<dbReference type="InterPro" id="IPR039426">
    <property type="entry name" value="TonB-dep_rcpt-like"/>
</dbReference>
<evidence type="ECO:0000313" key="12">
    <source>
        <dbReference type="EMBL" id="GAA3981069.1"/>
    </source>
</evidence>
<dbReference type="InterPro" id="IPR037066">
    <property type="entry name" value="Plug_dom_sf"/>
</dbReference>
<comment type="subcellular location">
    <subcellularLocation>
        <location evidence="1 8">Cell outer membrane</location>
        <topology evidence="1 8">Multi-pass membrane protein</topology>
    </subcellularLocation>
</comment>
<dbReference type="Pfam" id="PF00593">
    <property type="entry name" value="TonB_dep_Rec_b-barrel"/>
    <property type="match status" value="1"/>
</dbReference>
<keyword evidence="7 8" id="KW-0998">Cell outer membrane</keyword>
<dbReference type="Gene3D" id="2.60.40.1120">
    <property type="entry name" value="Carboxypeptidase-like, regulatory domain"/>
    <property type="match status" value="1"/>
</dbReference>
<dbReference type="InterPro" id="IPR023997">
    <property type="entry name" value="TonB-dep_OMP_SusC/RagA_CS"/>
</dbReference>
<gene>
    <name evidence="12" type="ORF">GCM10022246_36530</name>
</gene>
<dbReference type="InterPro" id="IPR000531">
    <property type="entry name" value="Beta-barrel_TonB"/>
</dbReference>
<evidence type="ECO:0000256" key="1">
    <source>
        <dbReference type="ARBA" id="ARBA00004571"/>
    </source>
</evidence>
<evidence type="ECO:0000256" key="7">
    <source>
        <dbReference type="ARBA" id="ARBA00023237"/>
    </source>
</evidence>
<dbReference type="SUPFAM" id="SSF49464">
    <property type="entry name" value="Carboxypeptidase regulatory domain-like"/>
    <property type="match status" value="1"/>
</dbReference>
<dbReference type="InterPro" id="IPR012910">
    <property type="entry name" value="Plug_dom"/>
</dbReference>
<dbReference type="Pfam" id="PF07715">
    <property type="entry name" value="Plug"/>
    <property type="match status" value="1"/>
</dbReference>
<evidence type="ECO:0000259" key="10">
    <source>
        <dbReference type="Pfam" id="PF00593"/>
    </source>
</evidence>
<keyword evidence="2 8" id="KW-0813">Transport</keyword>
<feature type="domain" description="TonB-dependent receptor-like beta-barrel" evidence="10">
    <location>
        <begin position="449"/>
        <end position="960"/>
    </location>
</feature>
<evidence type="ECO:0000256" key="4">
    <source>
        <dbReference type="ARBA" id="ARBA00022692"/>
    </source>
</evidence>
<dbReference type="Gene3D" id="2.40.170.20">
    <property type="entry name" value="TonB-dependent receptor, beta-barrel domain"/>
    <property type="match status" value="1"/>
</dbReference>
<organism evidence="12 13">
    <name type="scientific">Pedobacter ginsengiterrae</name>
    <dbReference type="NCBI Taxonomy" id="871696"/>
    <lineage>
        <taxon>Bacteria</taxon>
        <taxon>Pseudomonadati</taxon>
        <taxon>Bacteroidota</taxon>
        <taxon>Sphingobacteriia</taxon>
        <taxon>Sphingobacteriales</taxon>
        <taxon>Sphingobacteriaceae</taxon>
        <taxon>Pedobacter</taxon>
    </lineage>
</organism>
<sequence>MANAQVTPTIQSRLNGTVLDAANSQPIPGAVVKIKGTTHSVSTDTDGRFSFITGQKFPYTLIVSFIGFEQKEQRVDGSPVTVRLQESQNQLNDVVVTGYSTQERKYIAGSISSVSGSVVQNQPSGGFNQLLQGKTTGVQVTSNSGVPGGGITFRVRGNNSINASVDPLYIIDGVFVSNADPISAGLGNQQASNPIADLNPSDIEDIQILKDANATAIYGSLGANGVIIVTTKRGKRNTKANINLNTFQGWSTAINKFEVASGPEVALLTNESRINTAIDNGLNPTTVVLPFPNPASQPTYDRIDGLFRTARTSSYEVSTQGGTDRSTYYIGLGYLGQESIVKPSDYKRYSARLNYDTYLTDKLKVGTSINFTRSQRNLSGSDNNPTGVINSALFPRSYLPIYNADGTYARYGSFDNHLALIENLDSKAVGWRTIGNIFGEYTFLPGLKLRSSWSIDNSSEYDNSYSNTLISAGIASNGSASSIENKNLVLTNEQVLSFVKFFGANKKHNLNALIGNTLNTVLNESTSASGTGFAANSLRSVSVAATRSGSASRAESKLVSFFSKVSYTFDGKYTIDGSIRADASSKFGTNNRWGYFPSGGVAWRLSQEEFIKKLNFFDELKIRASLGLSGNQNGIGAYAAQGLWSSGANYLEQPGIAPTQLANPDLTWETTRQFNIGAEIGIFKNRLSIIADYYNKYTYDLLLNVPVPYRSGFASYLQNFGAVRNKGFELGINSTNIETDAFQWTTNFNISFNNNKIEKLASDISLGASGRNISILRQGYSTNSFQLYKQLKVDEQTGNAVYEDVNGDGLITSADRQIVGNALPNYTGGLTNNFTFKGFDLSFFFYFQQGNKIMNMNDFFMVHGGTQANIGFLPRQLERWQKPGDVTDIPRLTTYSANPTQNGGAANNYGGNVASLSSRYLEDGSFIRLKTLTLGYTLPKDVLSKIGVSKFRIYAQGTNLLTFTNYGGLDPEVSSQSNNQNTVGYDWATVPQPRTFQIGASVTF</sequence>
<keyword evidence="6 8" id="KW-0472">Membrane</keyword>
<keyword evidence="12" id="KW-0675">Receptor</keyword>
<keyword evidence="13" id="KW-1185">Reference proteome</keyword>
<evidence type="ECO:0000259" key="11">
    <source>
        <dbReference type="Pfam" id="PF07715"/>
    </source>
</evidence>
<dbReference type="InterPro" id="IPR023996">
    <property type="entry name" value="TonB-dep_OMP_SusC/RagA"/>
</dbReference>
<dbReference type="Gene3D" id="2.170.130.10">
    <property type="entry name" value="TonB-dependent receptor, plug domain"/>
    <property type="match status" value="1"/>
</dbReference>
<name>A0ABP7QE98_9SPHI</name>
<accession>A0ABP7QE98</accession>
<dbReference type="Proteomes" id="UP001501081">
    <property type="component" value="Unassembled WGS sequence"/>
</dbReference>
<protein>
    <submittedName>
        <fullName evidence="12">TonB-dependent receptor</fullName>
    </submittedName>
</protein>
<evidence type="ECO:0000256" key="2">
    <source>
        <dbReference type="ARBA" id="ARBA00022448"/>
    </source>
</evidence>
<evidence type="ECO:0000256" key="5">
    <source>
        <dbReference type="ARBA" id="ARBA00023077"/>
    </source>
</evidence>
<dbReference type="PROSITE" id="PS52016">
    <property type="entry name" value="TONB_DEPENDENT_REC_3"/>
    <property type="match status" value="1"/>
</dbReference>
<comment type="caution">
    <text evidence="12">The sequence shown here is derived from an EMBL/GenBank/DDBJ whole genome shotgun (WGS) entry which is preliminary data.</text>
</comment>
<evidence type="ECO:0000256" key="9">
    <source>
        <dbReference type="RuleBase" id="RU003357"/>
    </source>
</evidence>
<dbReference type="SUPFAM" id="SSF56935">
    <property type="entry name" value="Porins"/>
    <property type="match status" value="1"/>
</dbReference>
<dbReference type="Pfam" id="PF13715">
    <property type="entry name" value="CarbopepD_reg_2"/>
    <property type="match status" value="1"/>
</dbReference>
<dbReference type="EMBL" id="BAABAK010000019">
    <property type="protein sequence ID" value="GAA3981069.1"/>
    <property type="molecule type" value="Genomic_DNA"/>
</dbReference>
<dbReference type="NCBIfam" id="TIGR04056">
    <property type="entry name" value="OMP_RagA_SusC"/>
    <property type="match status" value="1"/>
</dbReference>
<evidence type="ECO:0000256" key="6">
    <source>
        <dbReference type="ARBA" id="ARBA00023136"/>
    </source>
</evidence>
<evidence type="ECO:0000256" key="8">
    <source>
        <dbReference type="PROSITE-ProRule" id="PRU01360"/>
    </source>
</evidence>
<dbReference type="NCBIfam" id="TIGR04057">
    <property type="entry name" value="SusC_RagA_signa"/>
    <property type="match status" value="1"/>
</dbReference>
<proteinExistence type="inferred from homology"/>
<keyword evidence="4 8" id="KW-0812">Transmembrane</keyword>
<feature type="domain" description="TonB-dependent receptor plug" evidence="11">
    <location>
        <begin position="107"/>
        <end position="226"/>
    </location>
</feature>
<evidence type="ECO:0000313" key="13">
    <source>
        <dbReference type="Proteomes" id="UP001501081"/>
    </source>
</evidence>
<comment type="similarity">
    <text evidence="8 9">Belongs to the TonB-dependent receptor family.</text>
</comment>